<sequence length="350" mass="39032">MVITDSPCSRLLSSNDEDHYREERNKEHADVTMRARESIERVARRFTRRKIKLVVGMGRRVVLACVVELKRKVCRILNAKNRSSNERHVFLNYDMCSYTKNFDDGRWQQEEVEYYRTRSFAFSTFEAELADAIPVVKTSIGGTRIIGRLCAGNKNGLLVPHTTTDQELQHLRNSLPDQVVVQRVDERLSALGNCVACNDHVALTHTDLDKGTEEMIADVLGVEVFRQTIAGNVLVGSYCAFSNKGGLVHPHTSIEDLDELSTLLQVPLVAGTINRGSEVIAAGLTVNDWTAFCGSDTTATELSVIESVFKLREAQPNAIANEMRSSLIDSYHAICCSKVVVKSEAAYHKL</sequence>
<gene>
    <name evidence="1" type="ORF">D5086_010436</name>
</gene>
<organism evidence="1 2">
    <name type="scientific">Populus alba</name>
    <name type="common">White poplar</name>
    <dbReference type="NCBI Taxonomy" id="43335"/>
    <lineage>
        <taxon>Eukaryota</taxon>
        <taxon>Viridiplantae</taxon>
        <taxon>Streptophyta</taxon>
        <taxon>Embryophyta</taxon>
        <taxon>Tracheophyta</taxon>
        <taxon>Spermatophyta</taxon>
        <taxon>Magnoliopsida</taxon>
        <taxon>eudicotyledons</taxon>
        <taxon>Gunneridae</taxon>
        <taxon>Pentapetalae</taxon>
        <taxon>rosids</taxon>
        <taxon>fabids</taxon>
        <taxon>Malpighiales</taxon>
        <taxon>Salicaceae</taxon>
        <taxon>Saliceae</taxon>
        <taxon>Populus</taxon>
    </lineage>
</organism>
<reference evidence="1 2" key="1">
    <citation type="journal article" date="2024" name="Plant Biotechnol. J.">
        <title>Genome and CRISPR/Cas9 system of a widespread forest tree (Populus alba) in the world.</title>
        <authorList>
            <person name="Liu Y.J."/>
            <person name="Jiang P.F."/>
            <person name="Han X.M."/>
            <person name="Li X.Y."/>
            <person name="Wang H.M."/>
            <person name="Wang Y.J."/>
            <person name="Wang X.X."/>
            <person name="Zeng Q.Y."/>
        </authorList>
    </citation>
    <scope>NUCLEOTIDE SEQUENCE [LARGE SCALE GENOMIC DNA]</scope>
    <source>
        <strain evidence="2">cv. PAL-ZL1</strain>
    </source>
</reference>
<accession>A0ACC4CAT2</accession>
<keyword evidence="2" id="KW-1185">Reference proteome</keyword>
<name>A0ACC4CAT2_POPAL</name>
<evidence type="ECO:0000313" key="1">
    <source>
        <dbReference type="EMBL" id="KAL3591796.1"/>
    </source>
</evidence>
<protein>
    <submittedName>
        <fullName evidence="1">Uncharacterized protein</fullName>
    </submittedName>
</protein>
<evidence type="ECO:0000313" key="2">
    <source>
        <dbReference type="Proteomes" id="UP000309997"/>
    </source>
</evidence>
<proteinExistence type="predicted"/>
<comment type="caution">
    <text evidence="1">The sequence shown here is derived from an EMBL/GenBank/DDBJ whole genome shotgun (WGS) entry which is preliminary data.</text>
</comment>
<dbReference type="Proteomes" id="UP000309997">
    <property type="component" value="Unassembled WGS sequence"/>
</dbReference>
<dbReference type="EMBL" id="RCHU02000005">
    <property type="protein sequence ID" value="KAL3591796.1"/>
    <property type="molecule type" value="Genomic_DNA"/>
</dbReference>